<dbReference type="InterPro" id="IPR037235">
    <property type="entry name" value="TRCF-like_C_D7"/>
</dbReference>
<dbReference type="PANTHER" id="PTHR47964">
    <property type="entry name" value="ATP-DEPENDENT DNA HELICASE HOMOLOG RECG, CHLOROPLASTIC"/>
    <property type="match status" value="1"/>
</dbReference>
<evidence type="ECO:0000256" key="4">
    <source>
        <dbReference type="ARBA" id="ARBA00022763"/>
    </source>
</evidence>
<keyword evidence="3 13" id="KW-0547">Nucleotide-binding</keyword>
<dbReference type="OrthoDB" id="9804325at2"/>
<keyword evidence="4 13" id="KW-0227">DNA damage</keyword>
<dbReference type="InterPro" id="IPR004576">
    <property type="entry name" value="Mfd"/>
</dbReference>
<dbReference type="InterPro" id="IPR041471">
    <property type="entry name" value="UvrB_inter"/>
</dbReference>
<evidence type="ECO:0000313" key="16">
    <source>
        <dbReference type="EMBL" id="QDG51939.1"/>
    </source>
</evidence>
<protein>
    <recommendedName>
        <fullName evidence="12 13">Transcription-repair-coupling factor</fullName>
        <shortName evidence="13">TRCF</shortName>
        <ecNumber evidence="13">3.6.4.-</ecNumber>
    </recommendedName>
</protein>
<dbReference type="GO" id="GO:0005737">
    <property type="term" value="C:cytoplasm"/>
    <property type="evidence" value="ECO:0007669"/>
    <property type="project" value="UniProtKB-SubCell"/>
</dbReference>
<keyword evidence="17" id="KW-1185">Reference proteome</keyword>
<dbReference type="Proteomes" id="UP000315995">
    <property type="component" value="Chromosome"/>
</dbReference>
<proteinExistence type="inferred from homology"/>
<accession>A0A5B8Y5U8</accession>
<feature type="domain" description="Helicase C-terminal" evidence="15">
    <location>
        <begin position="853"/>
        <end position="1007"/>
    </location>
</feature>
<dbReference type="InterPro" id="IPR005118">
    <property type="entry name" value="TRCF_C"/>
</dbReference>
<evidence type="ECO:0000256" key="5">
    <source>
        <dbReference type="ARBA" id="ARBA00022801"/>
    </source>
</evidence>
<dbReference type="Gene3D" id="3.90.1150.50">
    <property type="entry name" value="Transcription-repair-coupling factor, D7 domain"/>
    <property type="match status" value="1"/>
</dbReference>
<dbReference type="CDD" id="cd17991">
    <property type="entry name" value="DEXHc_TRCF"/>
    <property type="match status" value="1"/>
</dbReference>
<comment type="similarity">
    <text evidence="11 13">In the C-terminal section; belongs to the helicase family. RecG subfamily.</text>
</comment>
<keyword evidence="6" id="KW-0347">Helicase</keyword>
<keyword evidence="7 13" id="KW-0067">ATP-binding</keyword>
<dbReference type="Pfam" id="PF02559">
    <property type="entry name" value="CarD_TRCF_RID"/>
    <property type="match status" value="1"/>
</dbReference>
<evidence type="ECO:0000256" key="12">
    <source>
        <dbReference type="ARBA" id="ARBA00070128"/>
    </source>
</evidence>
<dbReference type="SUPFAM" id="SSF143517">
    <property type="entry name" value="TRCF domain-like"/>
    <property type="match status" value="1"/>
</dbReference>
<dbReference type="Pfam" id="PF17757">
    <property type="entry name" value="UvrB_inter"/>
    <property type="match status" value="1"/>
</dbReference>
<dbReference type="Gene3D" id="3.30.2060.10">
    <property type="entry name" value="Penicillin-binding protein 1b domain"/>
    <property type="match status" value="1"/>
</dbReference>
<dbReference type="EC" id="3.6.4.-" evidence="13"/>
<accession>A0A4Y6PV01</accession>
<dbReference type="Pfam" id="PF03461">
    <property type="entry name" value="TRCF"/>
    <property type="match status" value="1"/>
</dbReference>
<name>A0A4Y6PV01_PERCE</name>
<dbReference type="InterPro" id="IPR027417">
    <property type="entry name" value="P-loop_NTPase"/>
</dbReference>
<evidence type="ECO:0000259" key="15">
    <source>
        <dbReference type="PROSITE" id="PS51194"/>
    </source>
</evidence>
<dbReference type="Gene3D" id="2.40.10.170">
    <property type="match status" value="1"/>
</dbReference>
<keyword evidence="9 13" id="KW-0234">DNA repair</keyword>
<dbReference type="Gene3D" id="3.40.50.11180">
    <property type="match status" value="1"/>
</dbReference>
<dbReference type="InterPro" id="IPR001650">
    <property type="entry name" value="Helicase_C-like"/>
</dbReference>
<dbReference type="GO" id="GO:0016787">
    <property type="term" value="F:hydrolase activity"/>
    <property type="evidence" value="ECO:0007669"/>
    <property type="project" value="UniProtKB-KW"/>
</dbReference>
<dbReference type="SMART" id="SM00982">
    <property type="entry name" value="TRCF"/>
    <property type="match status" value="1"/>
</dbReference>
<keyword evidence="8 13" id="KW-0238">DNA-binding</keyword>
<evidence type="ECO:0000256" key="2">
    <source>
        <dbReference type="ARBA" id="ARBA00022490"/>
    </source>
</evidence>
<keyword evidence="2 13" id="KW-0963">Cytoplasm</keyword>
<sequence>MNDEQQTLPASAEAHFESRYPIAELVGRIEAGHSHLQVIGATGSLKACMLADLSRRLERPLVVLTPAPADARRVATDLELFASGIIEEDAPFTDEVAHYPEFDVGPFHNASPERKLMMRRLSTLHKLTGERPPRYTVAPIGAAMRKTIPVSSLGRMSRTLELGDEIANEELRVYLTDCGYTEVPVVEDPGTYAIRGDIVDVYVPSEAHPLRIERWGDEISEIRTFNAETQRTVDERLDCQIFPVRQEILDETSVEQARRKLRDLGNDLQFPSREIREVVADLQAGLHFIGIDALLPALHDECADLFDYVPDDAIVVVVDPDTLLDEAQRLVENRREERKLALEKGELVFDLHDYFRQANSMVSWVRKRSTRLEIRRVAMQPVESELAFRLPKDDDSFEFRARPNTDVVRLRKEKRGVEQTVKKLVEHIGQWKGRYGRICFACRTAGQVDRLVSLLKTYGEDALDLEPPIDVTEPVPPPAGLIEVYKADLSGGFRSEHLGLCLVSGEEVFGQRVATHSKKSVTEHAEISHFRDLTPGDHVVHVDFGIGKYHGLIHLEVEGIGNDFLNIEYDDGDKLYIPVHRLARVQKYIGKAVDSIRLDKLGGTSWDKTKERVKDQIKAIAGDLLKLYAQREMAKGHSFSPPDDFYREFEAAFPFEETPDQARAIEETLSDMVSKRPMDRLVCGDVGFGKTEVAIRGAMKAAMDGKQVAVLVPTTILCEQHRLNFRERCEEFGVRVEALSRFRTSKEAKEIIAATEEGKVDILIGTHRILSQDIKFRNLGLLVVDEEQRFGVKHKDKIKKMRNNIDVLTLTATPIPRTLQMSLLGIRDLSIIATPPHNRLAVRTHVAKFSDSVIREAVMREISRGGQVFFVHNRVKTIDEMAAHIGELVPEARIAVGHGQMSEKKLEDVMLSYIEGDVNVLVCSAIIESGLDIPNANTIIVNRADLFGLSQLYQLRGRVGRGTERAYAYLLIPPTRTLPKDAQARLEVIQTHTELGSGFQVATYDLEIRGAGSLLGDDQSGHVQAVGLDLYTELLEETINDLRGDDVQEDIEPEVNVPVESYIPSDYIDATSLRLMFYKRFSLARDRDELFDIYEELADRFGQPPEPVRNLRDIIAVKAACRQLRARRLDTGPSAISVELDESTTLAPEKVVDFIHETRGRLRITDEMKLIYSLKPDESARPLETTRAFVEKLLTYRAGV</sequence>
<dbReference type="InterPro" id="IPR036101">
    <property type="entry name" value="CarD-like/TRCF_RID_sf"/>
</dbReference>
<evidence type="ECO:0000256" key="7">
    <source>
        <dbReference type="ARBA" id="ARBA00022840"/>
    </source>
</evidence>
<evidence type="ECO:0000256" key="11">
    <source>
        <dbReference type="ARBA" id="ARBA00061399"/>
    </source>
</evidence>
<dbReference type="SUPFAM" id="SSF52540">
    <property type="entry name" value="P-loop containing nucleoside triphosphate hydrolases"/>
    <property type="match status" value="4"/>
</dbReference>
<evidence type="ECO:0000256" key="13">
    <source>
        <dbReference type="HAMAP-Rule" id="MF_00969"/>
    </source>
</evidence>
<evidence type="ECO:0000256" key="8">
    <source>
        <dbReference type="ARBA" id="ARBA00023125"/>
    </source>
</evidence>
<dbReference type="GO" id="GO:0000716">
    <property type="term" value="P:transcription-coupled nucleotide-excision repair, DNA damage recognition"/>
    <property type="evidence" value="ECO:0007669"/>
    <property type="project" value="UniProtKB-UniRule"/>
</dbReference>
<dbReference type="AlphaFoldDB" id="A0A4Y6PV01"/>
<dbReference type="PROSITE" id="PS51194">
    <property type="entry name" value="HELICASE_CTER"/>
    <property type="match status" value="1"/>
</dbReference>
<reference evidence="16 17" key="1">
    <citation type="submission" date="2019-06" db="EMBL/GenBank/DDBJ databases">
        <title>Persicimonas caeni gen. nov., sp. nov., a predatory bacterium isolated from solar saltern.</title>
        <authorList>
            <person name="Wang S."/>
        </authorList>
    </citation>
    <scope>NUCLEOTIDE SEQUENCE [LARGE SCALE GENOMIC DNA]</scope>
    <source>
        <strain evidence="16 17">YN101</strain>
    </source>
</reference>
<dbReference type="EMBL" id="CP041186">
    <property type="protein sequence ID" value="QDG51939.1"/>
    <property type="molecule type" value="Genomic_DNA"/>
</dbReference>
<dbReference type="GO" id="GO:0003684">
    <property type="term" value="F:damaged DNA binding"/>
    <property type="evidence" value="ECO:0007669"/>
    <property type="project" value="InterPro"/>
</dbReference>
<dbReference type="HAMAP" id="MF_00969">
    <property type="entry name" value="TRCF"/>
    <property type="match status" value="1"/>
</dbReference>
<evidence type="ECO:0000256" key="3">
    <source>
        <dbReference type="ARBA" id="ARBA00022741"/>
    </source>
</evidence>
<dbReference type="SMART" id="SM01058">
    <property type="entry name" value="CarD_TRCF"/>
    <property type="match status" value="1"/>
</dbReference>
<evidence type="ECO:0000256" key="10">
    <source>
        <dbReference type="ARBA" id="ARBA00061104"/>
    </source>
</evidence>
<feature type="domain" description="Helicase ATP-binding" evidence="14">
    <location>
        <begin position="671"/>
        <end position="832"/>
    </location>
</feature>
<dbReference type="GO" id="GO:0005524">
    <property type="term" value="F:ATP binding"/>
    <property type="evidence" value="ECO:0007669"/>
    <property type="project" value="UniProtKB-UniRule"/>
</dbReference>
<dbReference type="RefSeq" id="WP_141198417.1">
    <property type="nucleotide sequence ID" value="NZ_CP041186.1"/>
</dbReference>
<organism evidence="16 17">
    <name type="scientific">Persicimonas caeni</name>
    <dbReference type="NCBI Taxonomy" id="2292766"/>
    <lineage>
        <taxon>Bacteria</taxon>
        <taxon>Deltaproteobacteria</taxon>
        <taxon>Bradymonadales</taxon>
        <taxon>Bradymonadaceae</taxon>
        <taxon>Persicimonas</taxon>
    </lineage>
</organism>
<evidence type="ECO:0000256" key="6">
    <source>
        <dbReference type="ARBA" id="ARBA00022806"/>
    </source>
</evidence>
<comment type="similarity">
    <text evidence="10 13">In the N-terminal section; belongs to the UvrB family.</text>
</comment>
<dbReference type="InterPro" id="IPR003711">
    <property type="entry name" value="CarD-like/TRCF_RID"/>
</dbReference>
<dbReference type="PANTHER" id="PTHR47964:SF1">
    <property type="entry name" value="ATP-DEPENDENT DNA HELICASE HOMOLOG RECG, CHLOROPLASTIC"/>
    <property type="match status" value="1"/>
</dbReference>
<dbReference type="SUPFAM" id="SSF141259">
    <property type="entry name" value="CarD-like"/>
    <property type="match status" value="1"/>
</dbReference>
<gene>
    <name evidence="13 16" type="primary">mfd</name>
    <name evidence="16" type="ORF">FIV42_14685</name>
</gene>
<dbReference type="GO" id="GO:0006355">
    <property type="term" value="P:regulation of DNA-templated transcription"/>
    <property type="evidence" value="ECO:0007669"/>
    <property type="project" value="UniProtKB-UniRule"/>
</dbReference>
<dbReference type="PROSITE" id="PS51192">
    <property type="entry name" value="HELICASE_ATP_BIND_1"/>
    <property type="match status" value="1"/>
</dbReference>
<evidence type="ECO:0000313" key="17">
    <source>
        <dbReference type="Proteomes" id="UP000315995"/>
    </source>
</evidence>
<dbReference type="Pfam" id="PF00271">
    <property type="entry name" value="Helicase_C"/>
    <property type="match status" value="1"/>
</dbReference>
<comment type="function">
    <text evidence="13">Couples transcription and DNA repair by recognizing RNA polymerase (RNAP) stalled at DNA lesions. Mediates ATP-dependent release of RNAP and its truncated transcript from the DNA, and recruitment of nucleotide excision repair machinery to the damaged site.</text>
</comment>
<dbReference type="SMART" id="SM00487">
    <property type="entry name" value="DEXDc"/>
    <property type="match status" value="1"/>
</dbReference>
<dbReference type="FunFam" id="3.40.50.300:FF:000546">
    <property type="entry name" value="Transcription-repair-coupling factor"/>
    <property type="match status" value="1"/>
</dbReference>
<keyword evidence="5 13" id="KW-0378">Hydrolase</keyword>
<dbReference type="InterPro" id="IPR014001">
    <property type="entry name" value="Helicase_ATP-bd"/>
</dbReference>
<evidence type="ECO:0000256" key="9">
    <source>
        <dbReference type="ARBA" id="ARBA00023204"/>
    </source>
</evidence>
<dbReference type="Pfam" id="PF00270">
    <property type="entry name" value="DEAD"/>
    <property type="match status" value="1"/>
</dbReference>
<evidence type="ECO:0000259" key="14">
    <source>
        <dbReference type="PROSITE" id="PS51192"/>
    </source>
</evidence>
<dbReference type="InterPro" id="IPR011545">
    <property type="entry name" value="DEAD/DEAH_box_helicase_dom"/>
</dbReference>
<dbReference type="GO" id="GO:0003678">
    <property type="term" value="F:DNA helicase activity"/>
    <property type="evidence" value="ECO:0007669"/>
    <property type="project" value="TreeGrafter"/>
</dbReference>
<comment type="subcellular location">
    <subcellularLocation>
        <location evidence="1 13">Cytoplasm</location>
    </subcellularLocation>
</comment>
<evidence type="ECO:0000256" key="1">
    <source>
        <dbReference type="ARBA" id="ARBA00004496"/>
    </source>
</evidence>
<dbReference type="Gene3D" id="3.40.50.300">
    <property type="entry name" value="P-loop containing nucleotide triphosphate hydrolases"/>
    <property type="match status" value="2"/>
</dbReference>
<dbReference type="InterPro" id="IPR047112">
    <property type="entry name" value="RecG/Mfd"/>
</dbReference>
<dbReference type="SMART" id="SM00490">
    <property type="entry name" value="HELICc"/>
    <property type="match status" value="1"/>
</dbReference>
<dbReference type="NCBIfam" id="TIGR00580">
    <property type="entry name" value="mfd"/>
    <property type="match status" value="1"/>
</dbReference>